<proteinExistence type="predicted"/>
<accession>A0AAV6IBN7</accession>
<organism evidence="2 3">
    <name type="scientific">Rhododendron griersonianum</name>
    <dbReference type="NCBI Taxonomy" id="479676"/>
    <lineage>
        <taxon>Eukaryota</taxon>
        <taxon>Viridiplantae</taxon>
        <taxon>Streptophyta</taxon>
        <taxon>Embryophyta</taxon>
        <taxon>Tracheophyta</taxon>
        <taxon>Spermatophyta</taxon>
        <taxon>Magnoliopsida</taxon>
        <taxon>eudicotyledons</taxon>
        <taxon>Gunneridae</taxon>
        <taxon>Pentapetalae</taxon>
        <taxon>asterids</taxon>
        <taxon>Ericales</taxon>
        <taxon>Ericaceae</taxon>
        <taxon>Ericoideae</taxon>
        <taxon>Rhodoreae</taxon>
        <taxon>Rhododendron</taxon>
    </lineage>
</organism>
<evidence type="ECO:0000313" key="2">
    <source>
        <dbReference type="EMBL" id="KAG5524998.1"/>
    </source>
</evidence>
<evidence type="ECO:0000313" key="3">
    <source>
        <dbReference type="Proteomes" id="UP000823749"/>
    </source>
</evidence>
<dbReference type="SUPFAM" id="SSF53098">
    <property type="entry name" value="Ribonuclease H-like"/>
    <property type="match status" value="1"/>
</dbReference>
<name>A0AAV6IBN7_9ERIC</name>
<dbReference type="InterPro" id="IPR012337">
    <property type="entry name" value="RNaseH-like_sf"/>
</dbReference>
<dbReference type="Proteomes" id="UP000823749">
    <property type="component" value="Chromosome 11"/>
</dbReference>
<dbReference type="InterPro" id="IPR036397">
    <property type="entry name" value="RNaseH_sf"/>
</dbReference>
<gene>
    <name evidence="2" type="ORF">RHGRI_031621</name>
</gene>
<protein>
    <recommendedName>
        <fullName evidence="1">Integrase catalytic domain-containing protein</fullName>
    </recommendedName>
</protein>
<dbReference type="GO" id="GO:0015074">
    <property type="term" value="P:DNA integration"/>
    <property type="evidence" value="ECO:0007669"/>
    <property type="project" value="InterPro"/>
</dbReference>
<reference evidence="2" key="1">
    <citation type="submission" date="2020-08" db="EMBL/GenBank/DDBJ databases">
        <title>Plant Genome Project.</title>
        <authorList>
            <person name="Zhang R.-G."/>
        </authorList>
    </citation>
    <scope>NUCLEOTIDE SEQUENCE</scope>
    <source>
        <strain evidence="2">WSP0</strain>
        <tissue evidence="2">Leaf</tissue>
    </source>
</reference>
<dbReference type="EMBL" id="JACTNZ010000011">
    <property type="protein sequence ID" value="KAG5524998.1"/>
    <property type="molecule type" value="Genomic_DNA"/>
</dbReference>
<dbReference type="GO" id="GO:0003676">
    <property type="term" value="F:nucleic acid binding"/>
    <property type="evidence" value="ECO:0007669"/>
    <property type="project" value="InterPro"/>
</dbReference>
<dbReference type="PANTHER" id="PTHR37984:SF5">
    <property type="entry name" value="PROTEIN NYNRIN-LIKE"/>
    <property type="match status" value="1"/>
</dbReference>
<dbReference type="Gene3D" id="3.30.420.10">
    <property type="entry name" value="Ribonuclease H-like superfamily/Ribonuclease H"/>
    <property type="match status" value="1"/>
</dbReference>
<dbReference type="InterPro" id="IPR001584">
    <property type="entry name" value="Integrase_cat-core"/>
</dbReference>
<evidence type="ECO:0000259" key="1">
    <source>
        <dbReference type="PROSITE" id="PS50994"/>
    </source>
</evidence>
<dbReference type="PANTHER" id="PTHR37984">
    <property type="entry name" value="PROTEIN CBG26694"/>
    <property type="match status" value="1"/>
</dbReference>
<sequence length="168" mass="18332">MDLVGPIRPGSRKNRWILAATEVYTKWVEAVPLKKATGDAVAAFIKENIICRFGIPKVILSDNGTPFINHHVGSLLDEYTVDHRTSSAYYPRGNGQAEATNKTLIRILSKLLDERGGCFNSNRGGCYMVAVEVSHCPTCLMGKVSSDKTDGGGDDAFNTFFSETWAGN</sequence>
<feature type="domain" description="Integrase catalytic" evidence="1">
    <location>
        <begin position="1"/>
        <end position="113"/>
    </location>
</feature>
<comment type="caution">
    <text evidence="2">The sequence shown here is derived from an EMBL/GenBank/DDBJ whole genome shotgun (WGS) entry which is preliminary data.</text>
</comment>
<keyword evidence="3" id="KW-1185">Reference proteome</keyword>
<dbReference type="AlphaFoldDB" id="A0AAV6IBN7"/>
<dbReference type="Pfam" id="PF00665">
    <property type="entry name" value="rve"/>
    <property type="match status" value="1"/>
</dbReference>
<dbReference type="InterPro" id="IPR050951">
    <property type="entry name" value="Retrovirus_Pol_polyprotein"/>
</dbReference>
<dbReference type="PROSITE" id="PS50994">
    <property type="entry name" value="INTEGRASE"/>
    <property type="match status" value="1"/>
</dbReference>